<evidence type="ECO:0000313" key="3">
    <source>
        <dbReference type="Proteomes" id="UP000249016"/>
    </source>
</evidence>
<comment type="caution">
    <text evidence="2">The sequence shown here is derived from an EMBL/GenBank/DDBJ whole genome shotgun (WGS) entry which is preliminary data.</text>
</comment>
<evidence type="ECO:0000313" key="2">
    <source>
        <dbReference type="EMBL" id="RAI78426.1"/>
    </source>
</evidence>
<feature type="region of interest" description="Disordered" evidence="1">
    <location>
        <begin position="17"/>
        <end position="40"/>
    </location>
</feature>
<accession>A0A327NWM1</accession>
<dbReference type="OrthoDB" id="964544at2"/>
<keyword evidence="3" id="KW-1185">Reference proteome</keyword>
<dbReference type="Proteomes" id="UP000249016">
    <property type="component" value="Unassembled WGS sequence"/>
</dbReference>
<sequence length="81" mass="8807">MENQEKEDIIRAKQAISPAGLANQSVEGTSGPGSQIDAEELEPDALEEDYMDGDKVAANVRMTHPNRNPNPKPDIDKPAYS</sequence>
<reference evidence="2 3" key="1">
    <citation type="submission" date="2018-06" db="EMBL/GenBank/DDBJ databases">
        <title>Spirosoma sp. HMF3257 Genome sequencing and assembly.</title>
        <authorList>
            <person name="Kang H."/>
            <person name="Cha I."/>
            <person name="Kim H."/>
            <person name="Kang J."/>
            <person name="Joh K."/>
        </authorList>
    </citation>
    <scope>NUCLEOTIDE SEQUENCE [LARGE SCALE GENOMIC DNA]</scope>
    <source>
        <strain evidence="2 3">HMF3257</strain>
    </source>
</reference>
<name>A0A327NWM1_9BACT</name>
<feature type="region of interest" description="Disordered" evidence="1">
    <location>
        <begin position="60"/>
        <end position="81"/>
    </location>
</feature>
<proteinExistence type="predicted"/>
<evidence type="ECO:0000256" key="1">
    <source>
        <dbReference type="SAM" id="MobiDB-lite"/>
    </source>
</evidence>
<gene>
    <name evidence="2" type="ORF">HMF3257_11120</name>
</gene>
<protein>
    <submittedName>
        <fullName evidence="2">Uncharacterized protein</fullName>
    </submittedName>
</protein>
<dbReference type="AlphaFoldDB" id="A0A327NWM1"/>
<dbReference type="EMBL" id="QLII01000001">
    <property type="protein sequence ID" value="RAI78426.1"/>
    <property type="molecule type" value="Genomic_DNA"/>
</dbReference>
<organism evidence="2 3">
    <name type="scientific">Spirosoma telluris</name>
    <dbReference type="NCBI Taxonomy" id="2183553"/>
    <lineage>
        <taxon>Bacteria</taxon>
        <taxon>Pseudomonadati</taxon>
        <taxon>Bacteroidota</taxon>
        <taxon>Cytophagia</taxon>
        <taxon>Cytophagales</taxon>
        <taxon>Cytophagaceae</taxon>
        <taxon>Spirosoma</taxon>
    </lineage>
</organism>